<dbReference type="SUPFAM" id="SSF56645">
    <property type="entry name" value="Acyl-CoA dehydrogenase NM domain-like"/>
    <property type="match status" value="1"/>
</dbReference>
<dbReference type="InterPro" id="IPR046373">
    <property type="entry name" value="Acyl-CoA_Oxase/DH_mid-dom_sf"/>
</dbReference>
<dbReference type="AlphaFoldDB" id="A0A076EHP8"/>
<evidence type="ECO:0000313" key="4">
    <source>
        <dbReference type="Proteomes" id="UP000028488"/>
    </source>
</evidence>
<dbReference type="Proteomes" id="UP000028488">
    <property type="component" value="Chromosome"/>
</dbReference>
<dbReference type="RefSeq" id="WP_128639294.1">
    <property type="nucleotide sequence ID" value="NZ_CP008947.1"/>
</dbReference>
<dbReference type="EMBL" id="CP008947">
    <property type="protein sequence ID" value="AII05251.1"/>
    <property type="molecule type" value="Genomic_DNA"/>
</dbReference>
<dbReference type="InterPro" id="IPR013107">
    <property type="entry name" value="Acyl-CoA_DH_C"/>
</dbReference>
<evidence type="ECO:0000259" key="2">
    <source>
        <dbReference type="Pfam" id="PF08028"/>
    </source>
</evidence>
<dbReference type="InterPro" id="IPR009100">
    <property type="entry name" value="AcylCoA_DH/oxidase_NM_dom_sf"/>
</dbReference>
<dbReference type="GO" id="GO:0005737">
    <property type="term" value="C:cytoplasm"/>
    <property type="evidence" value="ECO:0007669"/>
    <property type="project" value="TreeGrafter"/>
</dbReference>
<dbReference type="Gene3D" id="2.40.110.10">
    <property type="entry name" value="Butyryl-CoA Dehydrogenase, subunit A, domain 2"/>
    <property type="match status" value="1"/>
</dbReference>
<evidence type="ECO:0000256" key="1">
    <source>
        <dbReference type="ARBA" id="ARBA00023002"/>
    </source>
</evidence>
<protein>
    <submittedName>
        <fullName evidence="3">Hydroxylase</fullName>
    </submittedName>
</protein>
<dbReference type="eggNOG" id="COG1960">
    <property type="taxonomic scope" value="Bacteria"/>
</dbReference>
<dbReference type="GO" id="GO:0003995">
    <property type="term" value="F:acyl-CoA dehydrogenase activity"/>
    <property type="evidence" value="ECO:0007669"/>
    <property type="project" value="TreeGrafter"/>
</dbReference>
<proteinExistence type="predicted"/>
<dbReference type="Gene3D" id="1.20.140.10">
    <property type="entry name" value="Butyryl-CoA Dehydrogenase, subunit A, domain 3"/>
    <property type="match status" value="1"/>
</dbReference>
<dbReference type="SUPFAM" id="SSF47203">
    <property type="entry name" value="Acyl-CoA dehydrogenase C-terminal domain-like"/>
    <property type="match status" value="1"/>
</dbReference>
<dbReference type="GO" id="GO:0016712">
    <property type="term" value="F:oxidoreductase activity, acting on paired donors, with incorporation or reduction of molecular oxygen, reduced flavin or flavoprotein as one donor, and incorporation of one atom of oxygen"/>
    <property type="evidence" value="ECO:0007669"/>
    <property type="project" value="TreeGrafter"/>
</dbReference>
<name>A0A076EHP8_RHOOP</name>
<dbReference type="PANTHER" id="PTHR48083:SF19">
    <property type="entry name" value="FLAVIN-DEPENDENT MONOOXYGENASE, OXYGENASE SUBUNIT HSAA"/>
    <property type="match status" value="1"/>
</dbReference>
<dbReference type="InterPro" id="IPR050741">
    <property type="entry name" value="Acyl-CoA_dehydrogenase"/>
</dbReference>
<sequence>MGQVLDRIEQYADEIRAEGAEGDKLMRLSDTSAKRLRDSGVMRMLQPKEYGGYESHPREFAETAMGIGAIDGAAGWVSGIVGVHPWELAFFDRKAQDEVWGEDSDMWMASPYAPMGVAVPTDGGYVLNGRWSFSSGTDHCGWIMIGAAVGDRDGNRVMPPRILHVLLPRADYDIDQDSWNVVGLRGTGSKDLIVKDAFIPQHRTLAADKVFDGSAPKEFGRTQTLYNFPFSCIFPLGITSSLIGIAEGALACHLNAQRERVTVSGTAIKEDPYVLFAIGEAAAEIAASRAAILETVDRFWDMTEKGQDVSFELRSIGRRTQTAAAWRAVRAVDEIFARSGGGALQLKTPMQRFWRDAHAGLSHAIHVPGSIFHSSALTQLGGEPQGIHRSMI</sequence>
<dbReference type="GO" id="GO:0033539">
    <property type="term" value="P:fatty acid beta-oxidation using acyl-CoA dehydrogenase"/>
    <property type="evidence" value="ECO:0007669"/>
    <property type="project" value="TreeGrafter"/>
</dbReference>
<dbReference type="InterPro" id="IPR036250">
    <property type="entry name" value="AcylCo_DH-like_C"/>
</dbReference>
<dbReference type="Gene3D" id="1.10.540.10">
    <property type="entry name" value="Acyl-CoA dehydrogenase/oxidase, N-terminal domain"/>
    <property type="match status" value="1"/>
</dbReference>
<keyword evidence="1" id="KW-0560">Oxidoreductase</keyword>
<dbReference type="PIRSF" id="PIRSF016578">
    <property type="entry name" value="HsaA"/>
    <property type="match status" value="1"/>
</dbReference>
<reference evidence="3 4" key="1">
    <citation type="submission" date="2014-07" db="EMBL/GenBank/DDBJ databases">
        <title>Genome Sequence of Rhodococcus opacus Strain R7, a Biodegrader of Mono- and Polycyclic Aromatic Hydrocarbons.</title>
        <authorList>
            <person name="Di Gennaro P."/>
            <person name="Zampolli J."/>
            <person name="Presti I."/>
            <person name="Cappelletti M."/>
            <person name="D'Ursi P."/>
            <person name="Orro A."/>
            <person name="Mezzelani A."/>
            <person name="Milanesi L."/>
        </authorList>
    </citation>
    <scope>NUCLEOTIDE SEQUENCE [LARGE SCALE GENOMIC DNA]</scope>
    <source>
        <strain evidence="3 4">R7</strain>
    </source>
</reference>
<dbReference type="InterPro" id="IPR037069">
    <property type="entry name" value="AcylCoA_DH/ox_N_sf"/>
</dbReference>
<dbReference type="GO" id="GO:0050660">
    <property type="term" value="F:flavin adenine dinucleotide binding"/>
    <property type="evidence" value="ECO:0007669"/>
    <property type="project" value="InterPro"/>
</dbReference>
<evidence type="ECO:0000313" key="3">
    <source>
        <dbReference type="EMBL" id="AII05251.1"/>
    </source>
</evidence>
<gene>
    <name evidence="3" type="ORF">EP51_11745</name>
</gene>
<dbReference type="PANTHER" id="PTHR48083">
    <property type="entry name" value="MEDIUM-CHAIN SPECIFIC ACYL-COA DEHYDROGENASE, MITOCHONDRIAL-RELATED"/>
    <property type="match status" value="1"/>
</dbReference>
<dbReference type="Pfam" id="PF08028">
    <property type="entry name" value="Acyl-CoA_dh_2"/>
    <property type="match status" value="1"/>
</dbReference>
<feature type="domain" description="Acyl-CoA dehydrogenase C-terminal" evidence="2">
    <location>
        <begin position="237"/>
        <end position="367"/>
    </location>
</feature>
<accession>A0A076EHP8</accession>
<organism evidence="3 4">
    <name type="scientific">Rhodococcus opacus</name>
    <name type="common">Nocardia opaca</name>
    <dbReference type="NCBI Taxonomy" id="37919"/>
    <lineage>
        <taxon>Bacteria</taxon>
        <taxon>Bacillati</taxon>
        <taxon>Actinomycetota</taxon>
        <taxon>Actinomycetes</taxon>
        <taxon>Mycobacteriales</taxon>
        <taxon>Nocardiaceae</taxon>
        <taxon>Rhodococcus</taxon>
    </lineage>
</organism>